<dbReference type="PANTHER" id="PTHR11439:SF509">
    <property type="entry name" value="RNA-DIRECTED DNA POLYMERASE"/>
    <property type="match status" value="1"/>
</dbReference>
<dbReference type="GO" id="GO:0003676">
    <property type="term" value="F:nucleic acid binding"/>
    <property type="evidence" value="ECO:0007669"/>
    <property type="project" value="InterPro"/>
</dbReference>
<accession>A0A6L2NNW8</accession>
<dbReference type="EMBL" id="BKCJ010009507">
    <property type="protein sequence ID" value="GEU87277.1"/>
    <property type="molecule type" value="Genomic_DNA"/>
</dbReference>
<dbReference type="InterPro" id="IPR012337">
    <property type="entry name" value="RNaseH-like_sf"/>
</dbReference>
<dbReference type="AlphaFoldDB" id="A0A6L2NNW8"/>
<gene>
    <name evidence="2" type="ORF">Tci_059255</name>
</gene>
<protein>
    <recommendedName>
        <fullName evidence="1">Reverse transcriptase Ty1/copia-type domain-containing protein</fullName>
    </recommendedName>
</protein>
<name>A0A6L2NNW8_TANCI</name>
<proteinExistence type="predicted"/>
<feature type="domain" description="Reverse transcriptase Ty1/copia-type" evidence="1">
    <location>
        <begin position="370"/>
        <end position="537"/>
    </location>
</feature>
<sequence>MSNTNTNFQTQTSNALHNAIIEAGGKDHPPMLAPECSSQTTKGWYMKNYKNVSQDIRNQLDAKAKVVQIMLTEIDNDIYSTINACPNALEAHYMYMEKIQEVIPYAAGNSRPIFNADPLKRVQNNDDNYNVFANERDHPEQPESVNDTYLEEQGDTNITIDSLDMSTNGETVNQDDDDLAKERDLLASLIEKLKCEIDDSKNRVIPTTSVSRPHLKRNRLEDRLMHNNSEGKKQQVEEHLRNFKFSNNKTSVTACNDSLNTKTSNVNYVSVTCGKWIKHQTSTARTPEQNGVVKIWNRNLVEDARTLLSAAKVPLFFWAKAIATACFTQNRSLTKDHLLEQVTGNPSRLTRTRRQLETDGEMCMFALTELVDRILYKNVINMKWLWKNKRDEENTVIRNKARLVAKGYNQQEGIDFEESFALVARLEVSRLFVTYAAYKSFPVYQMEVKTSFLNGPVKEEVYVNQPDGFTDPHHPDKVYHLKKAFYGLKKALRAWYDELSNFMVSKEFSKGFIDPTLFITKKGEDILLVRIYVDDIIFGIQIHQSPHGIFINQAKYAQEILKKHGMTSCDNVGTPMATKPLDADLSGTPVDQTRYRSMVGALMYLTASRPDIVHATCYCARYQVRPTEKHLREVKRIFWYLKNTVNMGLWYPKDIGFKLTAFSDLDHAGCLDTHKSTSSGILLLGGDKLVSWSSKKQDYTLMSSAESEYVSLSACCA</sequence>
<evidence type="ECO:0000313" key="2">
    <source>
        <dbReference type="EMBL" id="GEU87277.1"/>
    </source>
</evidence>
<reference evidence="2" key="1">
    <citation type="journal article" date="2019" name="Sci. Rep.">
        <title>Draft genome of Tanacetum cinerariifolium, the natural source of mosquito coil.</title>
        <authorList>
            <person name="Yamashiro T."/>
            <person name="Shiraishi A."/>
            <person name="Satake H."/>
            <person name="Nakayama K."/>
        </authorList>
    </citation>
    <scope>NUCLEOTIDE SEQUENCE</scope>
</reference>
<dbReference type="Pfam" id="PF07727">
    <property type="entry name" value="RVT_2"/>
    <property type="match status" value="1"/>
</dbReference>
<dbReference type="PANTHER" id="PTHR11439">
    <property type="entry name" value="GAG-POL-RELATED RETROTRANSPOSON"/>
    <property type="match status" value="1"/>
</dbReference>
<dbReference type="InterPro" id="IPR013103">
    <property type="entry name" value="RVT_2"/>
</dbReference>
<dbReference type="Gene3D" id="3.30.420.10">
    <property type="entry name" value="Ribonuclease H-like superfamily/Ribonuclease H"/>
    <property type="match status" value="1"/>
</dbReference>
<evidence type="ECO:0000259" key="1">
    <source>
        <dbReference type="Pfam" id="PF07727"/>
    </source>
</evidence>
<dbReference type="InterPro" id="IPR036397">
    <property type="entry name" value="RNaseH_sf"/>
</dbReference>
<dbReference type="SUPFAM" id="SSF53098">
    <property type="entry name" value="Ribonuclease H-like"/>
    <property type="match status" value="1"/>
</dbReference>
<dbReference type="CDD" id="cd09272">
    <property type="entry name" value="RNase_HI_RT_Ty1"/>
    <property type="match status" value="1"/>
</dbReference>
<organism evidence="2">
    <name type="scientific">Tanacetum cinerariifolium</name>
    <name type="common">Dalmatian daisy</name>
    <name type="synonym">Chrysanthemum cinerariifolium</name>
    <dbReference type="NCBI Taxonomy" id="118510"/>
    <lineage>
        <taxon>Eukaryota</taxon>
        <taxon>Viridiplantae</taxon>
        <taxon>Streptophyta</taxon>
        <taxon>Embryophyta</taxon>
        <taxon>Tracheophyta</taxon>
        <taxon>Spermatophyta</taxon>
        <taxon>Magnoliopsida</taxon>
        <taxon>eudicotyledons</taxon>
        <taxon>Gunneridae</taxon>
        <taxon>Pentapetalae</taxon>
        <taxon>asterids</taxon>
        <taxon>campanulids</taxon>
        <taxon>Asterales</taxon>
        <taxon>Asteraceae</taxon>
        <taxon>Asteroideae</taxon>
        <taxon>Anthemideae</taxon>
        <taxon>Anthemidinae</taxon>
        <taxon>Tanacetum</taxon>
    </lineage>
</organism>
<comment type="caution">
    <text evidence="2">The sequence shown here is derived from an EMBL/GenBank/DDBJ whole genome shotgun (WGS) entry which is preliminary data.</text>
</comment>